<accession>A0A1U7Z4H6</accession>
<organism evidence="2 3">
    <name type="scientific">Nelumbo nucifera</name>
    <name type="common">Sacred lotus</name>
    <dbReference type="NCBI Taxonomy" id="4432"/>
    <lineage>
        <taxon>Eukaryota</taxon>
        <taxon>Viridiplantae</taxon>
        <taxon>Streptophyta</taxon>
        <taxon>Embryophyta</taxon>
        <taxon>Tracheophyta</taxon>
        <taxon>Spermatophyta</taxon>
        <taxon>Magnoliopsida</taxon>
        <taxon>Proteales</taxon>
        <taxon>Nelumbonaceae</taxon>
        <taxon>Nelumbo</taxon>
    </lineage>
</organism>
<dbReference type="InParanoid" id="A0A1U7Z4H6"/>
<proteinExistence type="predicted"/>
<name>A0A1U7Z4H6_NELNU</name>
<evidence type="ECO:0000313" key="3">
    <source>
        <dbReference type="RefSeq" id="XP_010245676.1"/>
    </source>
</evidence>
<dbReference type="OMA" id="ILHNICC"/>
<dbReference type="Proteomes" id="UP000189703">
    <property type="component" value="Unplaced"/>
</dbReference>
<dbReference type="PANTHER" id="PTHR36777">
    <property type="entry name" value="EXPRESSED PROTEIN"/>
    <property type="match status" value="1"/>
</dbReference>
<keyword evidence="1" id="KW-0472">Membrane</keyword>
<gene>
    <name evidence="3" type="primary">LOC104589156</name>
</gene>
<evidence type="ECO:0000256" key="1">
    <source>
        <dbReference type="SAM" id="Phobius"/>
    </source>
</evidence>
<sequence>MACSSASTCLHSLSLHSSPFRSTKRRTSASFLLGPSRFVSPKSPTLRKSRRDFVLPNNKNLRRYRPNSVPLVVVAAQSDFLRVIQTVWKVGKDGIEAGTNLVPDSIPRPIARIGVAVVALSVSFFVLKSVLSTAFFVLATMGLIYFVYIALNKDEGPRGGGGTSSTDDTLEEARRIMEKYK</sequence>
<dbReference type="GeneID" id="104589156"/>
<dbReference type="FunCoup" id="A0A1U7Z4H6">
    <property type="interactions" value="1409"/>
</dbReference>
<evidence type="ECO:0000313" key="2">
    <source>
        <dbReference type="Proteomes" id="UP000189703"/>
    </source>
</evidence>
<dbReference type="RefSeq" id="XP_010245676.1">
    <property type="nucleotide sequence ID" value="XM_010247374.2"/>
</dbReference>
<dbReference type="eggNOG" id="ENOG502S1FI">
    <property type="taxonomic scope" value="Eukaryota"/>
</dbReference>
<protein>
    <submittedName>
        <fullName evidence="3">Uncharacterized protein LOC104589156 isoform X1</fullName>
    </submittedName>
</protein>
<reference evidence="3" key="1">
    <citation type="submission" date="2025-08" db="UniProtKB">
        <authorList>
            <consortium name="RefSeq"/>
        </authorList>
    </citation>
    <scope>IDENTIFICATION</scope>
</reference>
<feature type="transmembrane region" description="Helical" evidence="1">
    <location>
        <begin position="133"/>
        <end position="151"/>
    </location>
</feature>
<dbReference type="AlphaFoldDB" id="A0A1U7Z4H6"/>
<keyword evidence="1" id="KW-0812">Transmembrane</keyword>
<keyword evidence="2" id="KW-1185">Reference proteome</keyword>
<dbReference type="PANTHER" id="PTHR36777:SF2">
    <property type="entry name" value="EXPRESSED PROTEIN"/>
    <property type="match status" value="1"/>
</dbReference>
<dbReference type="KEGG" id="nnu:104589156"/>
<keyword evidence="1" id="KW-1133">Transmembrane helix</keyword>
<dbReference type="OrthoDB" id="534175at2759"/>